<dbReference type="CDD" id="cd03216">
    <property type="entry name" value="ABC_Carb_Monos_I"/>
    <property type="match status" value="1"/>
</dbReference>
<dbReference type="PROSITE" id="PS00211">
    <property type="entry name" value="ABC_TRANSPORTER_1"/>
    <property type="match status" value="1"/>
</dbReference>
<dbReference type="InterPro" id="IPR050107">
    <property type="entry name" value="ABC_carbohydrate_import_ATPase"/>
</dbReference>
<dbReference type="Pfam" id="PF00005">
    <property type="entry name" value="ABC_tran"/>
    <property type="match status" value="2"/>
</dbReference>
<dbReference type="RefSeq" id="WP_109712790.1">
    <property type="nucleotide sequence ID" value="NZ_QGDS01000010.1"/>
</dbReference>
<dbReference type="InterPro" id="IPR003593">
    <property type="entry name" value="AAA+_ATPase"/>
</dbReference>
<proteinExistence type="predicted"/>
<protein>
    <submittedName>
        <fullName evidence="6">Monosaccharide ABC transporter ATP-binding protein, CUT2 family</fullName>
    </submittedName>
</protein>
<feature type="domain" description="ABC transporter" evidence="5">
    <location>
        <begin position="266"/>
        <end position="510"/>
    </location>
</feature>
<dbReference type="GO" id="GO:0005524">
    <property type="term" value="F:ATP binding"/>
    <property type="evidence" value="ECO:0007669"/>
    <property type="project" value="UniProtKB-KW"/>
</dbReference>
<keyword evidence="3" id="KW-0547">Nucleotide-binding</keyword>
<dbReference type="PANTHER" id="PTHR43790">
    <property type="entry name" value="CARBOHYDRATE TRANSPORT ATP-BINDING PROTEIN MG119-RELATED"/>
    <property type="match status" value="1"/>
</dbReference>
<evidence type="ECO:0000256" key="3">
    <source>
        <dbReference type="ARBA" id="ARBA00022741"/>
    </source>
</evidence>
<dbReference type="Gene3D" id="3.40.50.300">
    <property type="entry name" value="P-loop containing nucleotide triphosphate hydrolases"/>
    <property type="match status" value="2"/>
</dbReference>
<evidence type="ECO:0000256" key="1">
    <source>
        <dbReference type="ARBA" id="ARBA00022448"/>
    </source>
</evidence>
<dbReference type="Proteomes" id="UP000254051">
    <property type="component" value="Unassembled WGS sequence"/>
</dbReference>
<evidence type="ECO:0000313" key="6">
    <source>
        <dbReference type="EMBL" id="SUQ15197.1"/>
    </source>
</evidence>
<dbReference type="PANTHER" id="PTHR43790:SF9">
    <property type="entry name" value="GALACTOFURANOSE TRANSPORTER ATP-BINDING PROTEIN YTFR"/>
    <property type="match status" value="1"/>
</dbReference>
<keyword evidence="7" id="KW-1185">Reference proteome</keyword>
<keyword evidence="1" id="KW-0813">Transport</keyword>
<dbReference type="GO" id="GO:0016887">
    <property type="term" value="F:ATP hydrolysis activity"/>
    <property type="evidence" value="ECO:0007669"/>
    <property type="project" value="InterPro"/>
</dbReference>
<evidence type="ECO:0000259" key="5">
    <source>
        <dbReference type="PROSITE" id="PS50893"/>
    </source>
</evidence>
<evidence type="ECO:0000256" key="4">
    <source>
        <dbReference type="ARBA" id="ARBA00022840"/>
    </source>
</evidence>
<dbReference type="EMBL" id="UHJJ01000010">
    <property type="protein sequence ID" value="SUQ15197.1"/>
    <property type="molecule type" value="Genomic_DNA"/>
</dbReference>
<evidence type="ECO:0000256" key="2">
    <source>
        <dbReference type="ARBA" id="ARBA00022737"/>
    </source>
</evidence>
<feature type="domain" description="ABC transporter" evidence="5">
    <location>
        <begin position="8"/>
        <end position="253"/>
    </location>
</feature>
<dbReference type="CDD" id="cd03215">
    <property type="entry name" value="ABC_Carb_Monos_II"/>
    <property type="match status" value="1"/>
</dbReference>
<keyword evidence="2" id="KW-0677">Repeat</keyword>
<dbReference type="InterPro" id="IPR027417">
    <property type="entry name" value="P-loop_NTPase"/>
</dbReference>
<dbReference type="SMART" id="SM00382">
    <property type="entry name" value="AAA"/>
    <property type="match status" value="2"/>
</dbReference>
<dbReference type="InterPro" id="IPR017871">
    <property type="entry name" value="ABC_transporter-like_CS"/>
</dbReference>
<sequence length="510" mass="56198">MSKKNILFSAKNITKSFHGTQALKGVNLEVHEGEVIGLVGENGAGKSTLMKIIIGVQPQTSGEMHLRGQAFQPNDPLEANAQGIGMVYQEQSLITTLSVGQNIFFGHEKDFMRMGVVNWKKMYAEAEKVLSEIGCGDINPRKKVIDLNFATRQMVEIAKVVNVTKEASADGKCLILLDEPTSVLNETEVKRLFQEIRKLTIKGHSVIFVSHRLDEVLEISDRIYVYKDGENAGNMDVADATEAVLYERMVGRETNTEYYHLDKQVIPEKEVVLEAKDLGCRGKFKHVDVQLHKGEILGFCGVVGSGKEEICSVFCGDEKPDFGELFIKGRKVQYSSPYQALNDGIIMIPMERMIEGVVRGLSVEDNIALSNAGKLSKGGMVSRKRVSEQALEWIRKLRIKTSGKEELVIQLSGGNQQKVVFARVLASEADIVILNHPTRGVDVGAKEEIYKLIRDMVAGGKSVILLGDTLDECIGLSNRVLVMRDGLITGELDASVDAKPSQVSIISMMV</sequence>
<keyword evidence="4 6" id="KW-0067">ATP-binding</keyword>
<dbReference type="PROSITE" id="PS50893">
    <property type="entry name" value="ABC_TRANSPORTER_2"/>
    <property type="match status" value="2"/>
</dbReference>
<evidence type="ECO:0000313" key="7">
    <source>
        <dbReference type="Proteomes" id="UP000254051"/>
    </source>
</evidence>
<dbReference type="SUPFAM" id="SSF52540">
    <property type="entry name" value="P-loop containing nucleoside triphosphate hydrolases"/>
    <property type="match status" value="2"/>
</dbReference>
<organism evidence="6 7">
    <name type="scientific">Faecalicatena contorta</name>
    <dbReference type="NCBI Taxonomy" id="39482"/>
    <lineage>
        <taxon>Bacteria</taxon>
        <taxon>Bacillati</taxon>
        <taxon>Bacillota</taxon>
        <taxon>Clostridia</taxon>
        <taxon>Lachnospirales</taxon>
        <taxon>Lachnospiraceae</taxon>
        <taxon>Faecalicatena</taxon>
    </lineage>
</organism>
<gene>
    <name evidence="6" type="ORF">SAMN05216529_110100</name>
</gene>
<name>A0A315ZVY1_9FIRM</name>
<dbReference type="InterPro" id="IPR003439">
    <property type="entry name" value="ABC_transporter-like_ATP-bd"/>
</dbReference>
<reference evidence="7" key="1">
    <citation type="submission" date="2017-07" db="EMBL/GenBank/DDBJ databases">
        <authorList>
            <person name="Varghese N."/>
            <person name="Submissions S."/>
        </authorList>
    </citation>
    <scope>NUCLEOTIDE SEQUENCE [LARGE SCALE GENOMIC DNA]</scope>
    <source>
        <strain evidence="7">NLAE-zl-C134</strain>
    </source>
</reference>
<dbReference type="OrthoDB" id="9771863at2"/>
<dbReference type="AlphaFoldDB" id="A0A315ZVY1"/>
<accession>A0A315ZVY1</accession>